<reference evidence="1" key="2">
    <citation type="submission" date="2007-03" db="EMBL/GenBank/DDBJ databases">
        <authorList>
            <consortium name="The International Medicago Genome Annotation Group"/>
        </authorList>
    </citation>
    <scope>NUCLEOTIDE SEQUENCE</scope>
</reference>
<accession>A2Q5Q5</accession>
<dbReference type="EMBL" id="AC167711">
    <property type="protein sequence ID" value="ABN09817.1"/>
    <property type="molecule type" value="Genomic_DNA"/>
</dbReference>
<dbReference type="AlphaFoldDB" id="A2Q5Q5"/>
<evidence type="ECO:0000313" key="1">
    <source>
        <dbReference type="EMBL" id="ABN09817.1"/>
    </source>
</evidence>
<gene>
    <name evidence="1" type="ORF">MtrDRAFT_AC167711g19v2</name>
</gene>
<reference evidence="1" key="1">
    <citation type="submission" date="2005-09" db="EMBL/GenBank/DDBJ databases">
        <authorList>
            <person name="Town C.D."/>
        </authorList>
    </citation>
    <scope>NUCLEOTIDE SEQUENCE</scope>
</reference>
<name>A2Q5Q5_MEDTR</name>
<protein>
    <submittedName>
        <fullName evidence="1">Uncharacterized protein</fullName>
    </submittedName>
</protein>
<organism evidence="1">
    <name type="scientific">Medicago truncatula</name>
    <name type="common">Barrel medic</name>
    <name type="synonym">Medicago tribuloides</name>
    <dbReference type="NCBI Taxonomy" id="3880"/>
    <lineage>
        <taxon>Eukaryota</taxon>
        <taxon>Viridiplantae</taxon>
        <taxon>Streptophyta</taxon>
        <taxon>Embryophyta</taxon>
        <taxon>Tracheophyta</taxon>
        <taxon>Spermatophyta</taxon>
        <taxon>Magnoliopsida</taxon>
        <taxon>eudicotyledons</taxon>
        <taxon>Gunneridae</taxon>
        <taxon>Pentapetalae</taxon>
        <taxon>rosids</taxon>
        <taxon>fabids</taxon>
        <taxon>Fabales</taxon>
        <taxon>Fabaceae</taxon>
        <taxon>Papilionoideae</taxon>
        <taxon>50 kb inversion clade</taxon>
        <taxon>NPAAA clade</taxon>
        <taxon>Hologalegina</taxon>
        <taxon>IRL clade</taxon>
        <taxon>Trifolieae</taxon>
        <taxon>Medicago</taxon>
    </lineage>
</organism>
<sequence length="83" mass="10041">MREEDIYVMIKWIPPVDPTKLSCLYLINGHLIEKSMEEIQAHHLRRFLQAFLDISFRRKPQFLRHSSKPYFESKSFIKGNAYR</sequence>
<proteinExistence type="predicted"/>